<proteinExistence type="predicted"/>
<keyword evidence="4" id="KW-1185">Reference proteome</keyword>
<feature type="region of interest" description="Disordered" evidence="1">
    <location>
        <begin position="26"/>
        <end position="54"/>
    </location>
</feature>
<sequence length="319" mass="34537">MFFKRRFLSLILALFLLAGLTSCGGPPEDAGSGPSASDLGQEAQPSDQPEDPSLSQLRRELDEGGYFCGIAFLGNLPDGDPEALPRVIREAGYLEDYPFLETLPKEQIIAYEGSEAYCLVPRDQKATLTVQAFLSNESNHYQGEPGEILYESQDGRPVVLIGNVSDIIPNLLVTLTGADGEKMEYHPALSLCDGTVARPVSPNVYDFSRYQAEDSPISADFLGQWESEDGGVVFSSDGTMSLWSGSSMDQATDQKSGTFYVISNSTQYPAGAVLFELTDDHDTPAFWGIFTLAVDGATLTATHVSGDLLWGKETVLFTQ</sequence>
<gene>
    <name evidence="3" type="ORF">DV520_11525</name>
</gene>
<evidence type="ECO:0000256" key="1">
    <source>
        <dbReference type="SAM" id="MobiDB-lite"/>
    </source>
</evidence>
<dbReference type="AlphaFoldDB" id="A0A3E2B0Y0"/>
<evidence type="ECO:0000313" key="4">
    <source>
        <dbReference type="Proteomes" id="UP000260649"/>
    </source>
</evidence>
<evidence type="ECO:0000256" key="2">
    <source>
        <dbReference type="SAM" id="SignalP"/>
    </source>
</evidence>
<dbReference type="RefSeq" id="WP_117142957.1">
    <property type="nucleotide sequence ID" value="NZ_DBFASS010000106.1"/>
</dbReference>
<dbReference type="GeneID" id="97996362"/>
<dbReference type="PROSITE" id="PS51257">
    <property type="entry name" value="PROKAR_LIPOPROTEIN"/>
    <property type="match status" value="1"/>
</dbReference>
<dbReference type="OrthoDB" id="1856903at2"/>
<keyword evidence="2" id="KW-0732">Signal</keyword>
<protein>
    <submittedName>
        <fullName evidence="3">Uncharacterized protein</fullName>
    </submittedName>
</protein>
<organism evidence="3 4">
    <name type="scientific">Evtepia gabavorous</name>
    <dbReference type="NCBI Taxonomy" id="2211183"/>
    <lineage>
        <taxon>Bacteria</taxon>
        <taxon>Bacillati</taxon>
        <taxon>Bacillota</taxon>
        <taxon>Clostridia</taxon>
        <taxon>Eubacteriales</taxon>
        <taxon>Evtepia</taxon>
    </lineage>
</organism>
<feature type="signal peptide" evidence="2">
    <location>
        <begin position="1"/>
        <end position="24"/>
    </location>
</feature>
<name>A0A3E2B0Y0_9FIRM</name>
<dbReference type="Proteomes" id="UP000260649">
    <property type="component" value="Unassembled WGS sequence"/>
</dbReference>
<dbReference type="EMBL" id="QQRQ01000038">
    <property type="protein sequence ID" value="RFT05654.1"/>
    <property type="molecule type" value="Genomic_DNA"/>
</dbReference>
<evidence type="ECO:0000313" key="3">
    <source>
        <dbReference type="EMBL" id="RFT05654.1"/>
    </source>
</evidence>
<reference evidence="3 4" key="1">
    <citation type="submission" date="2018-07" db="EMBL/GenBank/DDBJ databases">
        <title>GABA Modulating Bacteria of the Human Gut Microbiota.</title>
        <authorList>
            <person name="Strandwitz P."/>
            <person name="Kim K.H."/>
            <person name="Terekhova D."/>
            <person name="Liu J.K."/>
            <person name="Sharma A."/>
            <person name="Levering J."/>
            <person name="Mcdonald D."/>
            <person name="Dietrich D."/>
            <person name="Ramadhar T.R."/>
            <person name="Lekbua A."/>
            <person name="Mroue N."/>
            <person name="Liston C."/>
            <person name="Stewart E.J."/>
            <person name="Dubin M.J."/>
            <person name="Zengler K."/>
            <person name="Knight R."/>
            <person name="Gilbert J.A."/>
            <person name="Clardy J."/>
            <person name="Lewis K."/>
        </authorList>
    </citation>
    <scope>NUCLEOTIDE SEQUENCE [LARGE SCALE GENOMIC DNA]</scope>
    <source>
        <strain evidence="3 4">KLE1738</strain>
    </source>
</reference>
<comment type="caution">
    <text evidence="3">The sequence shown here is derived from an EMBL/GenBank/DDBJ whole genome shotgun (WGS) entry which is preliminary data.</text>
</comment>
<accession>A0A3E2B0Y0</accession>
<feature type="chain" id="PRO_5039686137" evidence="2">
    <location>
        <begin position="25"/>
        <end position="319"/>
    </location>
</feature>